<evidence type="ECO:0000313" key="4">
    <source>
        <dbReference type="Proteomes" id="UP000077521"/>
    </source>
</evidence>
<feature type="coiled-coil region" evidence="1">
    <location>
        <begin position="42"/>
        <end position="69"/>
    </location>
</feature>
<feature type="region of interest" description="Disordered" evidence="2">
    <location>
        <begin position="254"/>
        <end position="474"/>
    </location>
</feature>
<name>A0A177THM7_9BASI</name>
<evidence type="ECO:0000256" key="2">
    <source>
        <dbReference type="SAM" id="MobiDB-lite"/>
    </source>
</evidence>
<feature type="compositionally biased region" description="Low complexity" evidence="2">
    <location>
        <begin position="290"/>
        <end position="316"/>
    </location>
</feature>
<feature type="coiled-coil region" evidence="1">
    <location>
        <begin position="476"/>
        <end position="517"/>
    </location>
</feature>
<feature type="compositionally biased region" description="Pro residues" evidence="2">
    <location>
        <begin position="679"/>
        <end position="691"/>
    </location>
</feature>
<feature type="compositionally biased region" description="Low complexity" evidence="2">
    <location>
        <begin position="597"/>
        <end position="620"/>
    </location>
</feature>
<reference evidence="3" key="1">
    <citation type="submission" date="2016-04" db="EMBL/GenBank/DDBJ databases">
        <authorList>
            <person name="Nguyen H.D."/>
            <person name="Samba Siva P."/>
            <person name="Cullis J."/>
            <person name="Levesque C.A."/>
            <person name="Hambleton S."/>
        </authorList>
    </citation>
    <scope>NUCLEOTIDE SEQUENCE</scope>
    <source>
        <strain evidence="3">DAOMC 236416</strain>
    </source>
</reference>
<feature type="compositionally biased region" description="Low complexity" evidence="2">
    <location>
        <begin position="700"/>
        <end position="733"/>
    </location>
</feature>
<feature type="compositionally biased region" description="Polar residues" evidence="2">
    <location>
        <begin position="556"/>
        <end position="571"/>
    </location>
</feature>
<keyword evidence="4" id="KW-1185">Reference proteome</keyword>
<accession>A0A177THM7</accession>
<sequence>MTGSTSTDDAPDVINAALVSVDLDDVSTEKLREAIQERDGHLRRISTQLEDLQAAHTDLLQRSAAWKDELEIAKTAASSSGANGQSPPIAAPLLPSEPSEAEGSSSSTSTNGPTSTTESALREEITQLRSANSALEDQVRDLRIRSEESRRAIMRLQNEQSDIRAKAKAENRRSLAAVGPGAFSNWNPAALASSMADADEARELRKSKRASLAFGPNAGVARTSYVPTTTYAHRRTGSGSSTGTSSAAAALSTPGLNIDAGSNPESESEADAPIGSSPSPQPSPAINQNGTSRGSMRMSGGLRGLRLSGIISSGTGASLSAPNLDDDKLPGSRRSSFTPSSQARSPVSEISETAASENGDVGFGSRQRMSYTGGGARPAAPHRQMSSDSIHSNGTAAGDDNLGLPGTARPFSVSPSPSLHSKMGSPILEEHDGGMRIKDLDDTLDAGNSPQSRFSTLTGLRKGSNSGGTRPALAPAAAAMAAQAELQSEVDRLKRELVKAKNDYEEAEEARSASEECLRALKEFIAKHDGEEDGGRRGSDAPPPPAKDGGMRDDNTPSTPKRTSTLSSGQTAALKGLKLPPLPSSTEPDEERTPGATSSFFSPGGSWTSSSSSSSSTAGAGATGTGAQGLWNSSNWSARFSNFPQLIRMSTGSSGANGTATASTTTGEGPLSPAAVVSAPPPAPSKAPAPARPSSDRDSISAASIPATATATASSSSSAEGSGTTSAPTSSSS</sequence>
<proteinExistence type="predicted"/>
<dbReference type="AlphaFoldDB" id="A0A177THM7"/>
<organism evidence="3 4">
    <name type="scientific">Tilletia indica</name>
    <dbReference type="NCBI Taxonomy" id="43049"/>
    <lineage>
        <taxon>Eukaryota</taxon>
        <taxon>Fungi</taxon>
        <taxon>Dikarya</taxon>
        <taxon>Basidiomycota</taxon>
        <taxon>Ustilaginomycotina</taxon>
        <taxon>Exobasidiomycetes</taxon>
        <taxon>Tilletiales</taxon>
        <taxon>Tilletiaceae</taxon>
        <taxon>Tilletia</taxon>
    </lineage>
</organism>
<protein>
    <submittedName>
        <fullName evidence="3">Uncharacterized protein</fullName>
    </submittedName>
</protein>
<feature type="compositionally biased region" description="Low complexity" evidence="2">
    <location>
        <begin position="91"/>
        <end position="119"/>
    </location>
</feature>
<keyword evidence="1" id="KW-0175">Coiled coil</keyword>
<evidence type="ECO:0000313" key="3">
    <source>
        <dbReference type="EMBL" id="KAE8245156.1"/>
    </source>
</evidence>
<feature type="compositionally biased region" description="Polar residues" evidence="2">
    <location>
        <begin position="333"/>
        <end position="356"/>
    </location>
</feature>
<dbReference type="Proteomes" id="UP000077521">
    <property type="component" value="Unassembled WGS sequence"/>
</dbReference>
<feature type="compositionally biased region" description="Polar residues" evidence="2">
    <location>
        <begin position="446"/>
        <end position="468"/>
    </location>
</feature>
<dbReference type="EMBL" id="LWDF02000533">
    <property type="protein sequence ID" value="KAE8245156.1"/>
    <property type="molecule type" value="Genomic_DNA"/>
</dbReference>
<feature type="compositionally biased region" description="Polar residues" evidence="2">
    <location>
        <begin position="76"/>
        <end position="86"/>
    </location>
</feature>
<feature type="compositionally biased region" description="Polar residues" evidence="2">
    <location>
        <begin position="384"/>
        <end position="395"/>
    </location>
</feature>
<feature type="compositionally biased region" description="Basic and acidic residues" evidence="2">
    <location>
        <begin position="428"/>
        <end position="441"/>
    </location>
</feature>
<feature type="region of interest" description="Disordered" evidence="2">
    <location>
        <begin position="648"/>
        <end position="733"/>
    </location>
</feature>
<comment type="caution">
    <text evidence="3">The sequence shown here is derived from an EMBL/GenBank/DDBJ whole genome shotgun (WGS) entry which is preliminary data.</text>
</comment>
<feature type="compositionally biased region" description="Low complexity" evidence="2">
    <location>
        <begin position="650"/>
        <end position="678"/>
    </location>
</feature>
<evidence type="ECO:0000256" key="1">
    <source>
        <dbReference type="SAM" id="Coils"/>
    </source>
</evidence>
<reference evidence="3" key="2">
    <citation type="journal article" date="2019" name="IMA Fungus">
        <title>Genome sequencing and comparison of five Tilletia species to identify candidate genes for the detection of regulated species infecting wheat.</title>
        <authorList>
            <person name="Nguyen H.D.T."/>
            <person name="Sultana T."/>
            <person name="Kesanakurti P."/>
            <person name="Hambleton S."/>
        </authorList>
    </citation>
    <scope>NUCLEOTIDE SEQUENCE</scope>
    <source>
        <strain evidence="3">DAOMC 236416</strain>
    </source>
</reference>
<gene>
    <name evidence="3" type="ORF">A4X13_0g6067</name>
</gene>
<feature type="region of interest" description="Disordered" evidence="2">
    <location>
        <begin position="75"/>
        <end position="120"/>
    </location>
</feature>
<feature type="region of interest" description="Disordered" evidence="2">
    <location>
        <begin position="524"/>
        <end position="635"/>
    </location>
</feature>
<feature type="compositionally biased region" description="Basic and acidic residues" evidence="2">
    <location>
        <begin position="524"/>
        <end position="539"/>
    </location>
</feature>